<sequence length="261" mass="28101">MIKRNKIVSGLILLLVLGTACSKSDDNSEEAAALVTVNNKRATGSSSRDLLSDVKFKSMVIELVYVTGFEPSAAAINNLVAFIEARTFKPGGITVLKKEIPSPAKSMYTTAEIAAIEDANRTKYNNGTEIAVWAYFSDGASAENEGNSVVLGTAYRNTSFVIFENTIRRNTSSNPLSNTRSLLETTVMEHEFRHILGLTNLGATLQSDHEDPANAKHCVVNDCLMYFSSEMQVGIGAMAAAGRVPQLDAQCIADLRANGGR</sequence>
<evidence type="ECO:0000313" key="2">
    <source>
        <dbReference type="EMBL" id="MEZ7516029.1"/>
    </source>
</evidence>
<dbReference type="RefSeq" id="WP_371570953.1">
    <property type="nucleotide sequence ID" value="NZ_JASMRN010000009.1"/>
</dbReference>
<keyword evidence="1" id="KW-0732">Signal</keyword>
<evidence type="ECO:0000256" key="1">
    <source>
        <dbReference type="SAM" id="SignalP"/>
    </source>
</evidence>
<reference evidence="2 3" key="1">
    <citation type="submission" date="2023-05" db="EMBL/GenBank/DDBJ databases">
        <title>Adaptations of aquatic viruses from atmosphere-close ecosystems of the Central Arctic Ocean.</title>
        <authorList>
            <person name="Rahlff J."/>
            <person name="Holmfeldt K."/>
        </authorList>
    </citation>
    <scope>NUCLEOTIDE SEQUENCE [LARGE SCALE GENOMIC DNA]</scope>
    <source>
        <strain evidence="2 3">Arc14</strain>
    </source>
</reference>
<dbReference type="Proteomes" id="UP001568894">
    <property type="component" value="Unassembled WGS sequence"/>
</dbReference>
<feature type="chain" id="PRO_5045571954" evidence="1">
    <location>
        <begin position="23"/>
        <end position="261"/>
    </location>
</feature>
<keyword evidence="2" id="KW-0645">Protease</keyword>
<dbReference type="GO" id="GO:0008237">
    <property type="term" value="F:metallopeptidase activity"/>
    <property type="evidence" value="ECO:0007669"/>
    <property type="project" value="UniProtKB-KW"/>
</dbReference>
<accession>A0ABV4KEE8</accession>
<dbReference type="EMBL" id="JASMRN010000009">
    <property type="protein sequence ID" value="MEZ7516029.1"/>
    <property type="molecule type" value="Genomic_DNA"/>
</dbReference>
<dbReference type="PROSITE" id="PS51257">
    <property type="entry name" value="PROKAR_LIPOPROTEIN"/>
    <property type="match status" value="1"/>
</dbReference>
<keyword evidence="2" id="KW-0482">Metalloprotease</keyword>
<feature type="signal peptide" evidence="1">
    <location>
        <begin position="1"/>
        <end position="22"/>
    </location>
</feature>
<organism evidence="2 3">
    <name type="scientific">Flavobacterium frigidarium</name>
    <dbReference type="NCBI Taxonomy" id="99286"/>
    <lineage>
        <taxon>Bacteria</taxon>
        <taxon>Pseudomonadati</taxon>
        <taxon>Bacteroidota</taxon>
        <taxon>Flavobacteriia</taxon>
        <taxon>Flavobacteriales</taxon>
        <taxon>Flavobacteriaceae</taxon>
        <taxon>Flavobacterium</taxon>
    </lineage>
</organism>
<comment type="caution">
    <text evidence="2">The sequence shown here is derived from an EMBL/GenBank/DDBJ whole genome shotgun (WGS) entry which is preliminary data.</text>
</comment>
<evidence type="ECO:0000313" key="3">
    <source>
        <dbReference type="Proteomes" id="UP001568894"/>
    </source>
</evidence>
<name>A0ABV4KEE8_9FLAO</name>
<keyword evidence="3" id="KW-1185">Reference proteome</keyword>
<protein>
    <submittedName>
        <fullName evidence="2">Membrane metalloprotease</fullName>
    </submittedName>
</protein>
<gene>
    <name evidence="2" type="ORF">QO192_12135</name>
</gene>
<keyword evidence="2" id="KW-0378">Hydrolase</keyword>
<proteinExistence type="predicted"/>